<comment type="caution">
    <text evidence="2">The sequence shown here is derived from an EMBL/GenBank/DDBJ whole genome shotgun (WGS) entry which is preliminary data.</text>
</comment>
<evidence type="ECO:0000256" key="1">
    <source>
        <dbReference type="SAM" id="Coils"/>
    </source>
</evidence>
<evidence type="ECO:0000313" key="2">
    <source>
        <dbReference type="EMBL" id="GAW95966.1"/>
    </source>
</evidence>
<sequence length="337" mass="38424">MFFVKFLESIFANSLKDKPGPSFAYAYLLSWIVVNYEYPLMLLSTKGELAVKITALKTIEAAPSYWIPIILALAVVIFKPLLNNIGLLSREGFDKLTQIILTKLNIKSYRTEEEFQAIVTAKEVIVTENSKLRGELSITTQAKEDLVKEVRYSKAEFDNLTSENSNTKTEFDLLAIKYKEIGAELAILKEEHNKVTEKFRSVTVHIAKITKQKEQLEIEIKEYSKKIIQLSGDLNDKEQQLDFLSEDVDKYTSLTNTTNKENSKLHSSLIDNRQRIASLKADLQRLNQEKAAFKISPKKTLSKANVVRIQQLLNANPRMEDIELIQLLNDETFALSA</sequence>
<dbReference type="RefSeq" id="WP_057181464.1">
    <property type="nucleotide sequence ID" value="NZ_BDQM01000010.1"/>
</dbReference>
<organism evidence="2 3">
    <name type="scientific">Colwellia marinimaniae</name>
    <dbReference type="NCBI Taxonomy" id="1513592"/>
    <lineage>
        <taxon>Bacteria</taxon>
        <taxon>Pseudomonadati</taxon>
        <taxon>Pseudomonadota</taxon>
        <taxon>Gammaproteobacteria</taxon>
        <taxon>Alteromonadales</taxon>
        <taxon>Colwelliaceae</taxon>
        <taxon>Colwellia</taxon>
    </lineage>
</organism>
<dbReference type="EMBL" id="BDQM01000010">
    <property type="protein sequence ID" value="GAW95966.1"/>
    <property type="molecule type" value="Genomic_DNA"/>
</dbReference>
<accession>A0ABQ0MWG4</accession>
<dbReference type="Proteomes" id="UP000197068">
    <property type="component" value="Unassembled WGS sequence"/>
</dbReference>
<reference evidence="2 3" key="1">
    <citation type="submission" date="2017-06" db="EMBL/GenBank/DDBJ databases">
        <title>Whole Genome Sequences of Colwellia marinimaniae MTCD1.</title>
        <authorList>
            <person name="Kusumoto H."/>
            <person name="Inoue M."/>
            <person name="Tanikawa K."/>
            <person name="Maeji H."/>
            <person name="Cameron J.H."/>
            <person name="Bartlett D.H."/>
        </authorList>
    </citation>
    <scope>NUCLEOTIDE SEQUENCE [LARGE SCALE GENOMIC DNA]</scope>
    <source>
        <strain evidence="2 3">MTCD1</strain>
    </source>
</reference>
<evidence type="ECO:0000313" key="3">
    <source>
        <dbReference type="Proteomes" id="UP000197068"/>
    </source>
</evidence>
<protein>
    <submittedName>
        <fullName evidence="2">Chromosome partition protein Smc</fullName>
    </submittedName>
</protein>
<dbReference type="Gene3D" id="1.10.287.1490">
    <property type="match status" value="1"/>
</dbReference>
<keyword evidence="1" id="KW-0175">Coiled coil</keyword>
<feature type="coiled-coil region" evidence="1">
    <location>
        <begin position="178"/>
        <end position="296"/>
    </location>
</feature>
<name>A0ABQ0MWG4_9GAMM</name>
<keyword evidence="3" id="KW-1185">Reference proteome</keyword>
<gene>
    <name evidence="2" type="primary">smc</name>
    <name evidence="2" type="ORF">MTCD1_01572</name>
</gene>
<proteinExistence type="predicted"/>